<dbReference type="KEGG" id="psco:LY89DRAFT_498742"/>
<dbReference type="Proteomes" id="UP000070700">
    <property type="component" value="Unassembled WGS sequence"/>
</dbReference>
<protein>
    <submittedName>
        <fullName evidence="2">Uncharacterized protein</fullName>
    </submittedName>
</protein>
<evidence type="ECO:0000256" key="1">
    <source>
        <dbReference type="SAM" id="MobiDB-lite"/>
    </source>
</evidence>
<reference evidence="2 3" key="1">
    <citation type="submission" date="2015-10" db="EMBL/GenBank/DDBJ databases">
        <title>Full genome of DAOMC 229536 Phialocephala scopiformis, a fungal endophyte of spruce producing the potent anti-insectan compound rugulosin.</title>
        <authorList>
            <consortium name="DOE Joint Genome Institute"/>
            <person name="Walker A.K."/>
            <person name="Frasz S.L."/>
            <person name="Seifert K.A."/>
            <person name="Miller J.D."/>
            <person name="Mondo S.J."/>
            <person name="Labutti K."/>
            <person name="Lipzen A."/>
            <person name="Dockter R."/>
            <person name="Kennedy M."/>
            <person name="Grigoriev I.V."/>
            <person name="Spatafora J.W."/>
        </authorList>
    </citation>
    <scope>NUCLEOTIDE SEQUENCE [LARGE SCALE GENOMIC DNA]</scope>
    <source>
        <strain evidence="2 3">CBS 120377</strain>
    </source>
</reference>
<dbReference type="RefSeq" id="XP_018072888.1">
    <property type="nucleotide sequence ID" value="XM_018207944.1"/>
</dbReference>
<dbReference type="AlphaFoldDB" id="A0A194XEC9"/>
<proteinExistence type="predicted"/>
<organism evidence="2 3">
    <name type="scientific">Mollisia scopiformis</name>
    <name type="common">Conifer needle endophyte fungus</name>
    <name type="synonym">Phialocephala scopiformis</name>
    <dbReference type="NCBI Taxonomy" id="149040"/>
    <lineage>
        <taxon>Eukaryota</taxon>
        <taxon>Fungi</taxon>
        <taxon>Dikarya</taxon>
        <taxon>Ascomycota</taxon>
        <taxon>Pezizomycotina</taxon>
        <taxon>Leotiomycetes</taxon>
        <taxon>Helotiales</taxon>
        <taxon>Mollisiaceae</taxon>
        <taxon>Mollisia</taxon>
    </lineage>
</organism>
<gene>
    <name evidence="2" type="ORF">LY89DRAFT_498742</name>
</gene>
<evidence type="ECO:0000313" key="3">
    <source>
        <dbReference type="Proteomes" id="UP000070700"/>
    </source>
</evidence>
<feature type="compositionally biased region" description="Basic residues" evidence="1">
    <location>
        <begin position="89"/>
        <end position="102"/>
    </location>
</feature>
<dbReference type="EMBL" id="KQ947412">
    <property type="protein sequence ID" value="KUJ18533.1"/>
    <property type="molecule type" value="Genomic_DNA"/>
</dbReference>
<accession>A0A194XEC9</accession>
<dbReference type="GeneID" id="28817670"/>
<feature type="compositionally biased region" description="Polar residues" evidence="1">
    <location>
        <begin position="105"/>
        <end position="116"/>
    </location>
</feature>
<dbReference type="InParanoid" id="A0A194XEC9"/>
<sequence length="185" mass="20785">MHLRLNLFVSDLLKGTLLSCSNNPSHTKLHDSISHSSKTTQIVSKNETNNCRTLRPQTPLVTERTFRETSKRKVPYFAAQLPKVSAPRMHSHLGKLSRRQPRKCQPTSNAELSSSPLRFPIPPNTSHSRNNALRNMSKANVIMRLMLTARGSALPSSSCPEDRHDAKTASYHHCQHTRLLTVFVG</sequence>
<keyword evidence="3" id="KW-1185">Reference proteome</keyword>
<evidence type="ECO:0000313" key="2">
    <source>
        <dbReference type="EMBL" id="KUJ18533.1"/>
    </source>
</evidence>
<name>A0A194XEC9_MOLSC</name>
<feature type="region of interest" description="Disordered" evidence="1">
    <location>
        <begin position="87"/>
        <end position="130"/>
    </location>
</feature>